<reference evidence="2" key="1">
    <citation type="journal article" date="2015" name="Nature">
        <title>Complex archaea that bridge the gap between prokaryotes and eukaryotes.</title>
        <authorList>
            <person name="Spang A."/>
            <person name="Saw J.H."/>
            <person name="Jorgensen S.L."/>
            <person name="Zaremba-Niedzwiedzka K."/>
            <person name="Martijn J."/>
            <person name="Lind A.E."/>
            <person name="van Eijk R."/>
            <person name="Schleper C."/>
            <person name="Guy L."/>
            <person name="Ettema T.J."/>
        </authorList>
    </citation>
    <scope>NUCLEOTIDE SEQUENCE</scope>
</reference>
<feature type="compositionally biased region" description="Basic and acidic residues" evidence="1">
    <location>
        <begin position="1"/>
        <end position="14"/>
    </location>
</feature>
<name>A0A0F9JKV9_9ZZZZ</name>
<feature type="compositionally biased region" description="Basic and acidic residues" evidence="1">
    <location>
        <begin position="34"/>
        <end position="51"/>
    </location>
</feature>
<sequence length="464" mass="51416">GWRRVVDEAKDLKERRKPRKPRKSVRPQPWREGGGLRDQGRGAGDLLDRVRQGYPPTACHTPAGGKKTRGTNRVSEIPEVVGGGDRKMTRLAFLYERLYPPLEGADGRVYKYRMLEDYQISTPILGHLANLPFLRLKTTGILSILKAYACDGPSGPALDTTNFIRAAFVHDALYQLIREGILSMCDRRAADKLLRKIAREDGMGWWRRWWWWTWWWPDHSDQRAWCRCGNNCTHQGDHTSRDGAADHRGISPNNYITVAEAEVRVMAIITLPSTPPANAMDFRLIRGDQALEFFSGAEVIVQSTKAIWVLSFPLRVQKLVNARPWWAALIQLAKLGNTFEIYPPGWEQGAGYTGANPLVNGASQLGTSLVCDGAAINDLVLLAGDPFDVNGEFKVATADASSDGTGNVTFNFEPALRASPADGAPVDVKTPTIIMRMLSPNVGVAATLPDRINMSFDAVEHFGP</sequence>
<feature type="non-terminal residue" evidence="2">
    <location>
        <position position="1"/>
    </location>
</feature>
<accession>A0A0F9JKV9</accession>
<protein>
    <submittedName>
        <fullName evidence="2">Uncharacterized protein</fullName>
    </submittedName>
</protein>
<organism evidence="2">
    <name type="scientific">marine sediment metagenome</name>
    <dbReference type="NCBI Taxonomy" id="412755"/>
    <lineage>
        <taxon>unclassified sequences</taxon>
        <taxon>metagenomes</taxon>
        <taxon>ecological metagenomes</taxon>
    </lineage>
</organism>
<dbReference type="InterPro" id="IPR010767">
    <property type="entry name" value="Phage_CGC-2007_Cje0229"/>
</dbReference>
<feature type="compositionally biased region" description="Basic residues" evidence="1">
    <location>
        <begin position="15"/>
        <end position="25"/>
    </location>
</feature>
<comment type="caution">
    <text evidence="2">The sequence shown here is derived from an EMBL/GenBank/DDBJ whole genome shotgun (WGS) entry which is preliminary data.</text>
</comment>
<proteinExistence type="predicted"/>
<dbReference type="EMBL" id="LAZR01017637">
    <property type="protein sequence ID" value="KKL99602.1"/>
    <property type="molecule type" value="Genomic_DNA"/>
</dbReference>
<evidence type="ECO:0000256" key="1">
    <source>
        <dbReference type="SAM" id="MobiDB-lite"/>
    </source>
</evidence>
<gene>
    <name evidence="2" type="ORF">LCGC14_1812810</name>
</gene>
<dbReference type="AlphaFoldDB" id="A0A0F9JKV9"/>
<dbReference type="Pfam" id="PF07087">
    <property type="entry name" value="DUF1353"/>
    <property type="match status" value="1"/>
</dbReference>
<feature type="region of interest" description="Disordered" evidence="1">
    <location>
        <begin position="1"/>
        <end position="71"/>
    </location>
</feature>
<evidence type="ECO:0000313" key="2">
    <source>
        <dbReference type="EMBL" id="KKL99602.1"/>
    </source>
</evidence>